<evidence type="ECO:0000313" key="2">
    <source>
        <dbReference type="Proteomes" id="UP000231379"/>
    </source>
</evidence>
<evidence type="ECO:0008006" key="3">
    <source>
        <dbReference type="Google" id="ProtNLM"/>
    </source>
</evidence>
<sequence length="103" mass="11721">MRYTRAMQFTIPHTLSAAEAVARVQKAIASSRREIEANATDIEERWEGSTLHFGATLQGKRITGTLEVRDKEFEIQAKLPLLWRMFEGQIEKAIKAHVAALQR</sequence>
<dbReference type="InterPro" id="IPR013433">
    <property type="entry name" value="PHA_gran_rgn"/>
</dbReference>
<protein>
    <recommendedName>
        <fullName evidence="3">Polyhydroxyalkanoic acid synthase</fullName>
    </recommendedName>
</protein>
<evidence type="ECO:0000313" key="1">
    <source>
        <dbReference type="EMBL" id="PIR82388.1"/>
    </source>
</evidence>
<reference evidence="2" key="1">
    <citation type="submission" date="2017-09" db="EMBL/GenBank/DDBJ databases">
        <title>Depth-based differentiation of microbial function through sediment-hosted aquifers and enrichment of novel symbionts in the deep terrestrial subsurface.</title>
        <authorList>
            <person name="Probst A.J."/>
            <person name="Ladd B."/>
            <person name="Jarett J.K."/>
            <person name="Geller-Mcgrath D.E."/>
            <person name="Sieber C.M.K."/>
            <person name="Emerson J.B."/>
            <person name="Anantharaman K."/>
            <person name="Thomas B.C."/>
            <person name="Malmstrom R."/>
            <person name="Stieglmeier M."/>
            <person name="Klingl A."/>
            <person name="Woyke T."/>
            <person name="Ryan C.M."/>
            <person name="Banfield J.F."/>
        </authorList>
    </citation>
    <scope>NUCLEOTIDE SEQUENCE [LARGE SCALE GENOMIC DNA]</scope>
</reference>
<dbReference type="AlphaFoldDB" id="A0A2H0U7J5"/>
<gene>
    <name evidence="1" type="ORF">COU20_02595</name>
</gene>
<organism evidence="1 2">
    <name type="scientific">Candidatus Kaiserbacteria bacterium CG10_big_fil_rev_8_21_14_0_10_59_10</name>
    <dbReference type="NCBI Taxonomy" id="1974612"/>
    <lineage>
        <taxon>Bacteria</taxon>
        <taxon>Candidatus Kaiseribacteriota</taxon>
    </lineage>
</organism>
<dbReference type="EMBL" id="PFBM01000016">
    <property type="protein sequence ID" value="PIR82388.1"/>
    <property type="molecule type" value="Genomic_DNA"/>
</dbReference>
<name>A0A2H0U7J5_9BACT</name>
<comment type="caution">
    <text evidence="1">The sequence shown here is derived from an EMBL/GenBank/DDBJ whole genome shotgun (WGS) entry which is preliminary data.</text>
</comment>
<accession>A0A2H0U7J5</accession>
<dbReference type="Pfam" id="PF09650">
    <property type="entry name" value="PHA_gran_rgn"/>
    <property type="match status" value="1"/>
</dbReference>
<proteinExistence type="predicted"/>
<dbReference type="Proteomes" id="UP000231379">
    <property type="component" value="Unassembled WGS sequence"/>
</dbReference>